<evidence type="ECO:0000256" key="4">
    <source>
        <dbReference type="ARBA" id="ARBA00022692"/>
    </source>
</evidence>
<feature type="transmembrane region" description="Helical" evidence="11">
    <location>
        <begin position="223"/>
        <end position="240"/>
    </location>
</feature>
<keyword evidence="9 11" id="KW-0472">Membrane</keyword>
<dbReference type="GO" id="GO:0005267">
    <property type="term" value="F:potassium channel activity"/>
    <property type="evidence" value="ECO:0007669"/>
    <property type="project" value="UniProtKB-KW"/>
</dbReference>
<dbReference type="AlphaFoldDB" id="V6LSE1"/>
<dbReference type="Gene3D" id="1.10.287.70">
    <property type="match status" value="1"/>
</dbReference>
<dbReference type="OrthoDB" id="10035564at2759"/>
<protein>
    <submittedName>
        <fullName evidence="13">Ion channel and transmembrane domain-containing protein</fullName>
    </submittedName>
</protein>
<dbReference type="PANTHER" id="PTHR10027">
    <property type="entry name" value="CALCIUM-ACTIVATED POTASSIUM CHANNEL ALPHA CHAIN"/>
    <property type="match status" value="1"/>
</dbReference>
<evidence type="ECO:0000256" key="8">
    <source>
        <dbReference type="ARBA" id="ARBA00023065"/>
    </source>
</evidence>
<dbReference type="Pfam" id="PF07885">
    <property type="entry name" value="Ion_trans_2"/>
    <property type="match status" value="1"/>
</dbReference>
<evidence type="ECO:0000256" key="7">
    <source>
        <dbReference type="ARBA" id="ARBA00022989"/>
    </source>
</evidence>
<comment type="subcellular location">
    <subcellularLocation>
        <location evidence="1">Membrane</location>
        <topology evidence="1">Multi-pass membrane protein</topology>
    </subcellularLocation>
</comment>
<dbReference type="EMBL" id="AUWU02000001">
    <property type="protein sequence ID" value="KAH0577648.1"/>
    <property type="molecule type" value="Genomic_DNA"/>
</dbReference>
<evidence type="ECO:0000256" key="2">
    <source>
        <dbReference type="ARBA" id="ARBA00022448"/>
    </source>
</evidence>
<feature type="transmembrane region" description="Helical" evidence="11">
    <location>
        <begin position="70"/>
        <end position="96"/>
    </location>
</feature>
<dbReference type="SUPFAM" id="SSF81324">
    <property type="entry name" value="Voltage-gated potassium channels"/>
    <property type="match status" value="1"/>
</dbReference>
<evidence type="ECO:0000313" key="14">
    <source>
        <dbReference type="EMBL" id="KAH0577648.1"/>
    </source>
</evidence>
<keyword evidence="15" id="KW-1185">Reference proteome</keyword>
<gene>
    <name evidence="13" type="ORF">SS50377_16713</name>
    <name evidence="14" type="ORF">SS50377_21002</name>
</gene>
<feature type="domain" description="Potassium channel" evidence="12">
    <location>
        <begin position="197"/>
        <end position="271"/>
    </location>
</feature>
<feature type="transmembrane region" description="Helical" evidence="11">
    <location>
        <begin position="108"/>
        <end position="126"/>
    </location>
</feature>
<dbReference type="GO" id="GO:0016020">
    <property type="term" value="C:membrane"/>
    <property type="evidence" value="ECO:0007669"/>
    <property type="project" value="UniProtKB-SubCell"/>
</dbReference>
<dbReference type="VEuPathDB" id="GiardiaDB:SS50377_21002"/>
<sequence length="738" mass="86004">MDKEQDRLWIGYEKQIGHGTSSNLDQFLLTIEYMQGYQAYALLLTLTDIIAFFVNHQFPSDYDPGSNSITTVFFICISISHALLQTLDLITVASFGIKNQVQWFNISFLLYFFSVFSYYVVGIYYFLTDISYYQVIKLRLGFLTIFRGYVRAISRRNKMRFSKAIIKQCKQHAFVLNTVFIFKSIAVVIQCIYGPICFLVVCMGLIFLLNIYQQDAKTFVDSLYFIVVTIATVGYGDVVLEGQIGRLMNVCIILFAIGYAPYAISYIVNRLRTEFSKLFLQRAIFGGVVVIGKKDMDTFKCLRIVLPPNQSIQFLIQTSETTLEENEDVRLFGQINQKVNYHFKEQFDRQDLAYLAVNQSILTIVFSKENPDSTIEEDGQTIFNAVQLAQVLEEGNIMLIFLQHNQSIEICRDTIKQYIKPQQFYIYSIGKVMSHLIAVSSYYKGFSTFFYNMLLPNRCQINKQPMRQLNLVQKRLDNLVNHLHSDEYNKNNEKLELFEFYNKSCGISSELKHYIFNAKRNNQNKLKVETPISQYYKGEKAKILIVVIGNINQCLFDQTMDKFNLDELEVYLLLHQANILKFDSAISYDGDIFNPQTYRKADASVLIFMDDNNGREVMLQHILEQAQVNYTFCCQESMLEIQDKLRLYQSQNYMPFGMSSLISIAAKQPLVFQKAYQFLKSFQCMQYQILSYKTIEMWEAVHSQEFIIYIIRDNCVINRYDKQFDLYKGDTITAVRTQ</sequence>
<dbReference type="Proteomes" id="UP000018208">
    <property type="component" value="Unassembled WGS sequence"/>
</dbReference>
<evidence type="ECO:0000256" key="9">
    <source>
        <dbReference type="ARBA" id="ARBA00023136"/>
    </source>
</evidence>
<evidence type="ECO:0000256" key="1">
    <source>
        <dbReference type="ARBA" id="ARBA00004141"/>
    </source>
</evidence>
<dbReference type="PANTHER" id="PTHR10027:SF10">
    <property type="entry name" value="SLOWPOKE 2, ISOFORM D"/>
    <property type="match status" value="1"/>
</dbReference>
<evidence type="ECO:0000256" key="3">
    <source>
        <dbReference type="ARBA" id="ARBA00022538"/>
    </source>
</evidence>
<name>V6LSE1_9EUKA</name>
<feature type="transmembrane region" description="Helical" evidence="11">
    <location>
        <begin position="132"/>
        <end position="150"/>
    </location>
</feature>
<evidence type="ECO:0000259" key="12">
    <source>
        <dbReference type="Pfam" id="PF07885"/>
    </source>
</evidence>
<feature type="transmembrane region" description="Helical" evidence="11">
    <location>
        <begin position="247"/>
        <end position="268"/>
    </location>
</feature>
<keyword evidence="10" id="KW-0407">Ion channel</keyword>
<dbReference type="InterPro" id="IPR047871">
    <property type="entry name" value="K_chnl_Slo-like"/>
</dbReference>
<evidence type="ECO:0000256" key="11">
    <source>
        <dbReference type="SAM" id="Phobius"/>
    </source>
</evidence>
<evidence type="ECO:0000313" key="13">
    <source>
        <dbReference type="EMBL" id="EST43669.1"/>
    </source>
</evidence>
<keyword evidence="8" id="KW-0406">Ion transport</keyword>
<proteinExistence type="predicted"/>
<feature type="transmembrane region" description="Helical" evidence="11">
    <location>
        <begin position="39"/>
        <end position="58"/>
    </location>
</feature>
<evidence type="ECO:0000256" key="10">
    <source>
        <dbReference type="ARBA" id="ARBA00023303"/>
    </source>
</evidence>
<dbReference type="EMBL" id="KI546135">
    <property type="protein sequence ID" value="EST43669.1"/>
    <property type="molecule type" value="Genomic_DNA"/>
</dbReference>
<reference evidence="14" key="2">
    <citation type="submission" date="2020-12" db="EMBL/GenBank/DDBJ databases">
        <title>New Spironucleus salmonicida genome in near-complete chromosomes.</title>
        <authorList>
            <person name="Xu F."/>
            <person name="Kurt Z."/>
            <person name="Jimenez-Gonzalez A."/>
            <person name="Astvaldsson A."/>
            <person name="Andersson J.O."/>
            <person name="Svard S.G."/>
        </authorList>
    </citation>
    <scope>NUCLEOTIDE SEQUENCE</scope>
    <source>
        <strain evidence="14">ATCC 50377</strain>
    </source>
</reference>
<keyword evidence="5" id="KW-0631">Potassium channel</keyword>
<evidence type="ECO:0000256" key="5">
    <source>
        <dbReference type="ARBA" id="ARBA00022826"/>
    </source>
</evidence>
<keyword evidence="3" id="KW-0633">Potassium transport</keyword>
<evidence type="ECO:0000313" key="15">
    <source>
        <dbReference type="Proteomes" id="UP000018208"/>
    </source>
</evidence>
<keyword evidence="4 11" id="KW-0812">Transmembrane</keyword>
<keyword evidence="6" id="KW-0630">Potassium</keyword>
<keyword evidence="7 11" id="KW-1133">Transmembrane helix</keyword>
<evidence type="ECO:0000256" key="6">
    <source>
        <dbReference type="ARBA" id="ARBA00022958"/>
    </source>
</evidence>
<reference evidence="13 14" key="1">
    <citation type="journal article" date="2014" name="PLoS Genet.">
        <title>The Genome of Spironucleus salmonicida Highlights a Fish Pathogen Adapted to Fluctuating Environments.</title>
        <authorList>
            <person name="Xu F."/>
            <person name="Jerlstrom-Hultqvist J."/>
            <person name="Einarsson E."/>
            <person name="Astvaldsson A."/>
            <person name="Svard S.G."/>
            <person name="Andersson J.O."/>
        </authorList>
    </citation>
    <scope>NUCLEOTIDE SEQUENCE</scope>
    <source>
        <strain evidence="14">ATCC 50377</strain>
    </source>
</reference>
<feature type="transmembrane region" description="Helical" evidence="11">
    <location>
        <begin position="185"/>
        <end position="211"/>
    </location>
</feature>
<organism evidence="13">
    <name type="scientific">Spironucleus salmonicida</name>
    <dbReference type="NCBI Taxonomy" id="348837"/>
    <lineage>
        <taxon>Eukaryota</taxon>
        <taxon>Metamonada</taxon>
        <taxon>Diplomonadida</taxon>
        <taxon>Hexamitidae</taxon>
        <taxon>Hexamitinae</taxon>
        <taxon>Spironucleus</taxon>
    </lineage>
</organism>
<accession>V6LSE1</accession>
<keyword evidence="2" id="KW-0813">Transport</keyword>
<dbReference type="InterPro" id="IPR013099">
    <property type="entry name" value="K_chnl_dom"/>
</dbReference>